<evidence type="ECO:0000313" key="2">
    <source>
        <dbReference type="EMBL" id="GAA4897685.1"/>
    </source>
</evidence>
<evidence type="ECO:0008006" key="4">
    <source>
        <dbReference type="Google" id="ProtNLM"/>
    </source>
</evidence>
<dbReference type="Proteomes" id="UP001501521">
    <property type="component" value="Unassembled WGS sequence"/>
</dbReference>
<proteinExistence type="predicted"/>
<sequence length="113" mass="12347">MEILHGIFFLFHMIGFAALFGGAFVQLKGPNRIVNPAMWHGALTMLVSGLLLVGSLEMGDGHVNNIKIGVKLLVLIVIFVLVLMNRKKETVASGPFWGIFGLTLLNAVIAIFW</sequence>
<feature type="transmembrane region" description="Helical" evidence="1">
    <location>
        <begin position="37"/>
        <end position="56"/>
    </location>
</feature>
<comment type="caution">
    <text evidence="2">The sequence shown here is derived from an EMBL/GenBank/DDBJ whole genome shotgun (WGS) entry which is preliminary data.</text>
</comment>
<reference evidence="3" key="1">
    <citation type="journal article" date="2019" name="Int. J. Syst. Evol. Microbiol.">
        <title>The Global Catalogue of Microorganisms (GCM) 10K type strain sequencing project: providing services to taxonomists for standard genome sequencing and annotation.</title>
        <authorList>
            <consortium name="The Broad Institute Genomics Platform"/>
            <consortium name="The Broad Institute Genome Sequencing Center for Infectious Disease"/>
            <person name="Wu L."/>
            <person name="Ma J."/>
        </authorList>
    </citation>
    <scope>NUCLEOTIDE SEQUENCE [LARGE SCALE GENOMIC DNA]</scope>
    <source>
        <strain evidence="3">JCM 19125</strain>
    </source>
</reference>
<keyword evidence="1" id="KW-1133">Transmembrane helix</keyword>
<keyword evidence="3" id="KW-1185">Reference proteome</keyword>
<gene>
    <name evidence="2" type="ORF">GCM10025789_14550</name>
</gene>
<accession>A0ABP9FCF1</accession>
<feature type="transmembrane region" description="Helical" evidence="1">
    <location>
        <begin position="96"/>
        <end position="112"/>
    </location>
</feature>
<evidence type="ECO:0000256" key="1">
    <source>
        <dbReference type="SAM" id="Phobius"/>
    </source>
</evidence>
<keyword evidence="1" id="KW-0472">Membrane</keyword>
<feature type="transmembrane region" description="Helical" evidence="1">
    <location>
        <begin position="6"/>
        <end position="25"/>
    </location>
</feature>
<keyword evidence="1" id="KW-0812">Transmembrane</keyword>
<feature type="transmembrane region" description="Helical" evidence="1">
    <location>
        <begin position="68"/>
        <end position="84"/>
    </location>
</feature>
<name>A0ABP9FCF1_9ACTN</name>
<evidence type="ECO:0000313" key="3">
    <source>
        <dbReference type="Proteomes" id="UP001501521"/>
    </source>
</evidence>
<dbReference type="EMBL" id="BAABLV010000020">
    <property type="protein sequence ID" value="GAA4897685.1"/>
    <property type="molecule type" value="Genomic_DNA"/>
</dbReference>
<protein>
    <recommendedName>
        <fullName evidence="4">Integral membrane protein</fullName>
    </recommendedName>
</protein>
<organism evidence="2 3">
    <name type="scientific">Tessaracoccus lubricantis</name>
    <dbReference type="NCBI Taxonomy" id="545543"/>
    <lineage>
        <taxon>Bacteria</taxon>
        <taxon>Bacillati</taxon>
        <taxon>Actinomycetota</taxon>
        <taxon>Actinomycetes</taxon>
        <taxon>Propionibacteriales</taxon>
        <taxon>Propionibacteriaceae</taxon>
        <taxon>Tessaracoccus</taxon>
    </lineage>
</organism>
<dbReference type="RefSeq" id="WP_345581168.1">
    <property type="nucleotide sequence ID" value="NZ_BAABLV010000020.1"/>
</dbReference>